<dbReference type="InterPro" id="IPR050090">
    <property type="entry name" value="Tyrosine_recombinase_XerCD"/>
</dbReference>
<keyword evidence="3" id="KW-0233">DNA recombination</keyword>
<accession>A0A1Q4V1W7</accession>
<dbReference type="Proteomes" id="UP000186455">
    <property type="component" value="Unassembled WGS sequence"/>
</dbReference>
<evidence type="ECO:0000256" key="2">
    <source>
        <dbReference type="ARBA" id="ARBA00023125"/>
    </source>
</evidence>
<evidence type="ECO:0000256" key="1">
    <source>
        <dbReference type="ARBA" id="ARBA00008857"/>
    </source>
</evidence>
<organism evidence="5 6">
    <name type="scientific">Streptomyces uncialis</name>
    <dbReference type="NCBI Taxonomy" id="1048205"/>
    <lineage>
        <taxon>Bacteria</taxon>
        <taxon>Bacillati</taxon>
        <taxon>Actinomycetota</taxon>
        <taxon>Actinomycetes</taxon>
        <taxon>Kitasatosporales</taxon>
        <taxon>Streptomycetaceae</taxon>
        <taxon>Streptomyces</taxon>
    </lineage>
</organism>
<name>A0A1Q4V1W7_9ACTN</name>
<comment type="similarity">
    <text evidence="1">Belongs to the 'phage' integrase family.</text>
</comment>
<comment type="caution">
    <text evidence="5">The sequence shown here is derived from an EMBL/GenBank/DDBJ whole genome shotgun (WGS) entry which is preliminary data.</text>
</comment>
<feature type="domain" description="Tyr recombinase" evidence="4">
    <location>
        <begin position="170"/>
        <end position="410"/>
    </location>
</feature>
<dbReference type="CDD" id="cd01189">
    <property type="entry name" value="INT_ICEBs1_C_like"/>
    <property type="match status" value="1"/>
</dbReference>
<keyword evidence="2" id="KW-0238">DNA-binding</keyword>
<proteinExistence type="inferred from homology"/>
<dbReference type="InterPro" id="IPR011010">
    <property type="entry name" value="DNA_brk_join_enz"/>
</dbReference>
<dbReference type="InterPro" id="IPR013762">
    <property type="entry name" value="Integrase-like_cat_sf"/>
</dbReference>
<dbReference type="InterPro" id="IPR002104">
    <property type="entry name" value="Integrase_catalytic"/>
</dbReference>
<evidence type="ECO:0000313" key="5">
    <source>
        <dbReference type="EMBL" id="OKH91720.1"/>
    </source>
</evidence>
<dbReference type="SUPFAM" id="SSF56349">
    <property type="entry name" value="DNA breaking-rejoining enzymes"/>
    <property type="match status" value="1"/>
</dbReference>
<dbReference type="EMBL" id="LFBV01000009">
    <property type="protein sequence ID" value="OKH91720.1"/>
    <property type="molecule type" value="Genomic_DNA"/>
</dbReference>
<evidence type="ECO:0000313" key="6">
    <source>
        <dbReference type="Proteomes" id="UP000186455"/>
    </source>
</evidence>
<dbReference type="AlphaFoldDB" id="A0A1Q4V1W7"/>
<reference evidence="5 6" key="1">
    <citation type="submission" date="2015-06" db="EMBL/GenBank/DDBJ databases">
        <title>Cloning and characterization of the uncialamcin biosynthetic gene cluster.</title>
        <authorList>
            <person name="Yan X."/>
            <person name="Huang T."/>
            <person name="Ge H."/>
            <person name="Shen B."/>
        </authorList>
    </citation>
    <scope>NUCLEOTIDE SEQUENCE [LARGE SCALE GENOMIC DNA]</scope>
    <source>
        <strain evidence="5 6">DCA2648</strain>
    </source>
</reference>
<evidence type="ECO:0000259" key="4">
    <source>
        <dbReference type="PROSITE" id="PS51898"/>
    </source>
</evidence>
<dbReference type="PANTHER" id="PTHR30349:SF64">
    <property type="entry name" value="PROPHAGE INTEGRASE INTD-RELATED"/>
    <property type="match status" value="1"/>
</dbReference>
<gene>
    <name evidence="5" type="ORF">AB852_28220</name>
</gene>
<dbReference type="GO" id="GO:0003677">
    <property type="term" value="F:DNA binding"/>
    <property type="evidence" value="ECO:0007669"/>
    <property type="project" value="UniProtKB-KW"/>
</dbReference>
<dbReference type="Gene3D" id="1.10.150.130">
    <property type="match status" value="1"/>
</dbReference>
<dbReference type="GO" id="GO:0015074">
    <property type="term" value="P:DNA integration"/>
    <property type="evidence" value="ECO:0007669"/>
    <property type="project" value="InterPro"/>
</dbReference>
<dbReference type="PANTHER" id="PTHR30349">
    <property type="entry name" value="PHAGE INTEGRASE-RELATED"/>
    <property type="match status" value="1"/>
</dbReference>
<dbReference type="STRING" id="1048205.AB852_28220"/>
<dbReference type="InterPro" id="IPR010998">
    <property type="entry name" value="Integrase_recombinase_N"/>
</dbReference>
<dbReference type="PROSITE" id="PS51898">
    <property type="entry name" value="TYR_RECOMBINASE"/>
    <property type="match status" value="1"/>
</dbReference>
<keyword evidence="6" id="KW-1185">Reference proteome</keyword>
<evidence type="ECO:0000256" key="3">
    <source>
        <dbReference type="ARBA" id="ARBA00023172"/>
    </source>
</evidence>
<dbReference type="GO" id="GO:0006310">
    <property type="term" value="P:DNA recombination"/>
    <property type="evidence" value="ECO:0007669"/>
    <property type="project" value="UniProtKB-KW"/>
</dbReference>
<protein>
    <submittedName>
        <fullName evidence="5">Integrase</fullName>
    </submittedName>
</protein>
<dbReference type="Gene3D" id="1.10.443.10">
    <property type="entry name" value="Intergrase catalytic core"/>
    <property type="match status" value="1"/>
</dbReference>
<sequence length="469" mass="52811">MKKRPDKETGKRERTALYGKGKRYKVAGISGVRARSFDTHDDAKRWKAKAEHESAQGEFVDARRGDMLLKDYVEVHWWPSRTDEPSTFGPMRSRIWRHIIPLLGTKRLRDIDAAALRTFKAELLTRVEGSAPVIWTHLSTILEAAVDDQRIVRNPCRSSRTVKAPRPQRGKAKAWSQKTADAVRDALNARYRLALDLTLGAGLRQGEAFGLAEDDIDLENGFVHVRRQLRWDHRARPYFCLPKGGKTRSVPIPPLLVSRIRSALKEFPPVECRLPWRNPEPAATPLEEKQRKPVTVRLVLTTTHGNRIHFKTWNERTWKPALARAGVISIVGEKLEKPRGGRQRTNPVFELSRTDMFHVGRHTFASVQLQAGESLVTLSQWLGHASPNITLGHYAHFMPEAGARGLQVMNGWFEDDLPPILPENSPEPNTIASLTSKAQLSGPIAFGADMSIKYKETARGGLAVNIIEC</sequence>